<reference evidence="1 2" key="1">
    <citation type="submission" date="2013-11" db="EMBL/GenBank/DDBJ databases">
        <title>Draft genome of the bovine lungworm Dictyocaulus viviparus.</title>
        <authorList>
            <person name="Mitreva M."/>
        </authorList>
    </citation>
    <scope>NUCLEOTIDE SEQUENCE [LARGE SCALE GENOMIC DNA]</scope>
    <source>
        <strain evidence="1 2">HannoverDv2000</strain>
    </source>
</reference>
<gene>
    <name evidence="1" type="ORF">DICVIV_11899</name>
</gene>
<name>A0A0D8XED0_DICVI</name>
<organism evidence="1 2">
    <name type="scientific">Dictyocaulus viviparus</name>
    <name type="common">Bovine lungworm</name>
    <dbReference type="NCBI Taxonomy" id="29172"/>
    <lineage>
        <taxon>Eukaryota</taxon>
        <taxon>Metazoa</taxon>
        <taxon>Ecdysozoa</taxon>
        <taxon>Nematoda</taxon>
        <taxon>Chromadorea</taxon>
        <taxon>Rhabditida</taxon>
        <taxon>Rhabditina</taxon>
        <taxon>Rhabditomorpha</taxon>
        <taxon>Strongyloidea</taxon>
        <taxon>Metastrongylidae</taxon>
        <taxon>Dictyocaulus</taxon>
    </lineage>
</organism>
<dbReference type="Proteomes" id="UP000053766">
    <property type="component" value="Unassembled WGS sequence"/>
</dbReference>
<dbReference type="EMBL" id="KN716706">
    <property type="protein sequence ID" value="KJH42117.1"/>
    <property type="molecule type" value="Genomic_DNA"/>
</dbReference>
<dbReference type="STRING" id="29172.A0A0D8XED0"/>
<keyword evidence="2" id="KW-1185">Reference proteome</keyword>
<reference evidence="2" key="2">
    <citation type="journal article" date="2016" name="Sci. Rep.">
        <title>Dictyocaulus viviparus genome, variome and transcriptome elucidate lungworm biology and support future intervention.</title>
        <authorList>
            <person name="McNulty S.N."/>
            <person name="Strube C."/>
            <person name="Rosa B.A."/>
            <person name="Martin J.C."/>
            <person name="Tyagi R."/>
            <person name="Choi Y.J."/>
            <person name="Wang Q."/>
            <person name="Hallsworth Pepin K."/>
            <person name="Zhang X."/>
            <person name="Ozersky P."/>
            <person name="Wilson R.K."/>
            <person name="Sternberg P.W."/>
            <person name="Gasser R.B."/>
            <person name="Mitreva M."/>
        </authorList>
    </citation>
    <scope>NUCLEOTIDE SEQUENCE [LARGE SCALE GENOMIC DNA]</scope>
    <source>
        <strain evidence="2">HannoverDv2000</strain>
    </source>
</reference>
<accession>A0A0D8XED0</accession>
<evidence type="ECO:0000313" key="1">
    <source>
        <dbReference type="EMBL" id="KJH42117.1"/>
    </source>
</evidence>
<dbReference type="AlphaFoldDB" id="A0A0D8XED0"/>
<proteinExistence type="predicted"/>
<protein>
    <submittedName>
        <fullName evidence="1">Uncharacterized protein</fullName>
    </submittedName>
</protein>
<evidence type="ECO:0000313" key="2">
    <source>
        <dbReference type="Proteomes" id="UP000053766"/>
    </source>
</evidence>
<sequence>MKEIVRTTVRVCLTNVYGTEGEELLIILIGMNTNQYTALRNRGFFEYKGSRAIMTDHVKDVRRKVNSYDFHTRIQNGTRSNRKNAQNQYCIWLAICEETCSSIINKKFRKGDECLEDEERSDRPCKVNDDHSKAIIEANFFSRLHEMARQS</sequence>